<name>A0A5C6BKQ7_9PLAN</name>
<dbReference type="EMBL" id="SJPP01000001">
    <property type="protein sequence ID" value="TWU12678.1"/>
    <property type="molecule type" value="Genomic_DNA"/>
</dbReference>
<dbReference type="Proteomes" id="UP000320735">
    <property type="component" value="Unassembled WGS sequence"/>
</dbReference>
<evidence type="ECO:0000313" key="2">
    <source>
        <dbReference type="Proteomes" id="UP000320735"/>
    </source>
</evidence>
<dbReference type="OrthoDB" id="9969692at2"/>
<comment type="caution">
    <text evidence="1">The sequence shown here is derived from an EMBL/GenBank/DDBJ whole genome shotgun (WGS) entry which is preliminary data.</text>
</comment>
<proteinExistence type="predicted"/>
<gene>
    <name evidence="1" type="ORF">CA54_15020</name>
</gene>
<organism evidence="1 2">
    <name type="scientific">Symmachiella macrocystis</name>
    <dbReference type="NCBI Taxonomy" id="2527985"/>
    <lineage>
        <taxon>Bacteria</taxon>
        <taxon>Pseudomonadati</taxon>
        <taxon>Planctomycetota</taxon>
        <taxon>Planctomycetia</taxon>
        <taxon>Planctomycetales</taxon>
        <taxon>Planctomycetaceae</taxon>
        <taxon>Symmachiella</taxon>
    </lineage>
</organism>
<dbReference type="RefSeq" id="WP_146370115.1">
    <property type="nucleotide sequence ID" value="NZ_SJPP01000001.1"/>
</dbReference>
<evidence type="ECO:0000313" key="1">
    <source>
        <dbReference type="EMBL" id="TWU12678.1"/>
    </source>
</evidence>
<accession>A0A5C6BKQ7</accession>
<dbReference type="AlphaFoldDB" id="A0A5C6BKQ7"/>
<sequence>MSALDKLKRYAAAHRLETYNVVDGLGVRFSDGFDVYWFMPEERWYHRNYDPTSDLTKYFATLDEQRQQAIDAIRSYLATLDIVINALPNGYWSLEDSGGVVFNLHVGILLTETLARGPNLAFAVEEVFKGSAVKSPSARQIQQHLSEYGVPFRETVATEEPDEADATPLAVLQFMRSCKSLQERFRSRSGKAITNTAKPKGRIWRTLLQFADRLPHSSACLELLDGSMHVDFDDKFDSYVIAPKSIELRKLVRSLGSEQAGNHLADEFEQLNSARQQVLNAVFAVLRRHGFYLDSFEEKYVGRELREFPLDLGENLTAVISKSGEEAAIGHILGQHAELAQEAIEILGSAHEVVTLDTRPLRRAVPQAVELPPLTEAQLSEYDDRSRLVLGKFMKSDAALSAFFDRLMWDTAIDTWAQASQWQKLAQKHVGGKHPRPDVEYILMSFGDEIYKSRFRERLTDIEPHFESPDQDIEMMWHLRNELPELAAKWFGPSPYYEDIPFAKVRARLGDPIAGRYLLDDWDDEDEITPPALANIPQSVVERIVEPKQLKSWREAASRWAIEEWQWERGGDLDMLSAAANMGWQEMADHLAANPYILPGLSKPSEGEPGILYASGLFLAWSKLKPSAFLLKFIGFAMNMDRKRLMKDFSEQCVGISVENVLRSWSNQLDIALAIAWHRCREHVPSNNV</sequence>
<keyword evidence="2" id="KW-1185">Reference proteome</keyword>
<protein>
    <submittedName>
        <fullName evidence="1">Uncharacterized protein</fullName>
    </submittedName>
</protein>
<reference evidence="1 2" key="1">
    <citation type="submission" date="2019-02" db="EMBL/GenBank/DDBJ databases">
        <title>Deep-cultivation of Planctomycetes and their phenomic and genomic characterization uncovers novel biology.</title>
        <authorList>
            <person name="Wiegand S."/>
            <person name="Jogler M."/>
            <person name="Boedeker C."/>
            <person name="Pinto D."/>
            <person name="Vollmers J."/>
            <person name="Rivas-Marin E."/>
            <person name="Kohn T."/>
            <person name="Peeters S.H."/>
            <person name="Heuer A."/>
            <person name="Rast P."/>
            <person name="Oberbeckmann S."/>
            <person name="Bunk B."/>
            <person name="Jeske O."/>
            <person name="Meyerdierks A."/>
            <person name="Storesund J.E."/>
            <person name="Kallscheuer N."/>
            <person name="Luecker S."/>
            <person name="Lage O.M."/>
            <person name="Pohl T."/>
            <person name="Merkel B.J."/>
            <person name="Hornburger P."/>
            <person name="Mueller R.-W."/>
            <person name="Bruemmer F."/>
            <person name="Labrenz M."/>
            <person name="Spormann A.M."/>
            <person name="Op Den Camp H."/>
            <person name="Overmann J."/>
            <person name="Amann R."/>
            <person name="Jetten M.S.M."/>
            <person name="Mascher T."/>
            <person name="Medema M.H."/>
            <person name="Devos D.P."/>
            <person name="Kaster A.-K."/>
            <person name="Ovreas L."/>
            <person name="Rohde M."/>
            <person name="Galperin M.Y."/>
            <person name="Jogler C."/>
        </authorList>
    </citation>
    <scope>NUCLEOTIDE SEQUENCE [LARGE SCALE GENOMIC DNA]</scope>
    <source>
        <strain evidence="1 2">CA54</strain>
    </source>
</reference>